<evidence type="ECO:0000313" key="1">
    <source>
        <dbReference type="EMBL" id="KAJ2921509.1"/>
    </source>
</evidence>
<accession>A0A9W8IVJ8</accession>
<comment type="caution">
    <text evidence="1">The sequence shown here is derived from an EMBL/GenBank/DDBJ whole genome shotgun (WGS) entry which is preliminary data.</text>
</comment>
<dbReference type="AlphaFoldDB" id="A0A9W8IVJ8"/>
<name>A0A9W8IVJ8_9AGAR</name>
<evidence type="ECO:0000313" key="2">
    <source>
        <dbReference type="Proteomes" id="UP001140091"/>
    </source>
</evidence>
<dbReference type="Proteomes" id="UP001140091">
    <property type="component" value="Unassembled WGS sequence"/>
</dbReference>
<proteinExistence type="predicted"/>
<keyword evidence="2" id="KW-1185">Reference proteome</keyword>
<sequence>MQSLDLTGALSIAEPDWETYCHKVVDIIILGESPARLK</sequence>
<feature type="non-terminal residue" evidence="1">
    <location>
        <position position="1"/>
    </location>
</feature>
<reference evidence="1" key="1">
    <citation type="submission" date="2022-06" db="EMBL/GenBank/DDBJ databases">
        <title>Genome Sequence of Candolleomyces eurysporus.</title>
        <authorList>
            <person name="Buettner E."/>
        </authorList>
    </citation>
    <scope>NUCLEOTIDE SEQUENCE</scope>
    <source>
        <strain evidence="1">VTCC 930004</strain>
    </source>
</reference>
<protein>
    <submittedName>
        <fullName evidence="1">Uncharacterized protein</fullName>
    </submittedName>
</protein>
<organism evidence="1 2">
    <name type="scientific">Candolleomyces eurysporus</name>
    <dbReference type="NCBI Taxonomy" id="2828524"/>
    <lineage>
        <taxon>Eukaryota</taxon>
        <taxon>Fungi</taxon>
        <taxon>Dikarya</taxon>
        <taxon>Basidiomycota</taxon>
        <taxon>Agaricomycotina</taxon>
        <taxon>Agaricomycetes</taxon>
        <taxon>Agaricomycetidae</taxon>
        <taxon>Agaricales</taxon>
        <taxon>Agaricineae</taxon>
        <taxon>Psathyrellaceae</taxon>
        <taxon>Candolleomyces</taxon>
    </lineage>
</organism>
<gene>
    <name evidence="1" type="ORF">H1R20_g15579</name>
</gene>
<dbReference type="EMBL" id="JANBPK010001588">
    <property type="protein sequence ID" value="KAJ2921509.1"/>
    <property type="molecule type" value="Genomic_DNA"/>
</dbReference>